<dbReference type="Proteomes" id="UP000712570">
    <property type="component" value="Unassembled WGS sequence"/>
</dbReference>
<evidence type="ECO:0000313" key="1">
    <source>
        <dbReference type="EMBL" id="NHQ86797.1"/>
    </source>
</evidence>
<reference evidence="1 2" key="1">
    <citation type="submission" date="2020-03" db="EMBL/GenBank/DDBJ databases">
        <title>Draft genome sequence of environmentally isolated violet-colored cultures.</title>
        <authorList>
            <person name="Wilson H.S."/>
        </authorList>
    </citation>
    <scope>NUCLEOTIDE SEQUENCE [LARGE SCALE GENOMIC DNA]</scope>
    <source>
        <strain evidence="1 2">HSC-16F04</strain>
    </source>
</reference>
<gene>
    <name evidence="1" type="ORF">HA050_11775</name>
</gene>
<sequence length="225" mass="25943">MRKYLCPSRLAEQARGPSMCILKNFTLGLQRKYEWVMGSTQGNPVGVEFSNRSGDQWAVILPEMSNPEDGAYRIQYFRASGFTSHGTYKTLELAAEEMCCSYHLKALGMLDKLSGTTMWKQGNELNSLIYKVNAGQLSWSEFCDIQKELMRESGQNFESYSDDELVILFENKNYPLSRRLSAKIESIKRMEVPLRNSARERMHAYVKNRLNMLCMGHKRSLTLMF</sequence>
<name>A0ABX0KWE7_9NEIS</name>
<accession>A0ABX0KWE7</accession>
<comment type="caution">
    <text evidence="1">The sequence shown here is derived from an EMBL/GenBank/DDBJ whole genome shotgun (WGS) entry which is preliminary data.</text>
</comment>
<protein>
    <submittedName>
        <fullName evidence="1">Uncharacterized protein</fullName>
    </submittedName>
</protein>
<dbReference type="EMBL" id="JAAOLX010000005">
    <property type="protein sequence ID" value="NHQ86797.1"/>
    <property type="molecule type" value="Genomic_DNA"/>
</dbReference>
<evidence type="ECO:0000313" key="2">
    <source>
        <dbReference type="Proteomes" id="UP000712570"/>
    </source>
</evidence>
<organism evidence="1 2">
    <name type="scientific">Iodobacter violaceini</name>
    <dbReference type="NCBI Taxonomy" id="3044271"/>
    <lineage>
        <taxon>Bacteria</taxon>
        <taxon>Pseudomonadati</taxon>
        <taxon>Pseudomonadota</taxon>
        <taxon>Betaproteobacteria</taxon>
        <taxon>Neisseriales</taxon>
        <taxon>Chitinibacteraceae</taxon>
        <taxon>Iodobacter</taxon>
    </lineage>
</organism>
<proteinExistence type="predicted"/>
<dbReference type="RefSeq" id="WP_166826183.1">
    <property type="nucleotide sequence ID" value="NZ_JAAOLX010000005.1"/>
</dbReference>
<keyword evidence="2" id="KW-1185">Reference proteome</keyword>